<dbReference type="PANTHER" id="PTHR43478">
    <property type="entry name" value="NA+/H+ ANTIPORTER-RELATED"/>
    <property type="match status" value="1"/>
</dbReference>
<feature type="transmembrane region" description="Helical" evidence="6">
    <location>
        <begin position="405"/>
        <end position="430"/>
    </location>
</feature>
<dbReference type="InterPro" id="IPR018461">
    <property type="entry name" value="Na/H_Antiport_NhaC-like_C"/>
</dbReference>
<keyword evidence="5 6" id="KW-0472">Membrane</keyword>
<dbReference type="Pfam" id="PF03553">
    <property type="entry name" value="Na_H_antiporter"/>
    <property type="match status" value="1"/>
</dbReference>
<accession>A0ABW2UXD3</accession>
<dbReference type="EMBL" id="JBHTGR010000055">
    <property type="protein sequence ID" value="MFC7747731.1"/>
    <property type="molecule type" value="Genomic_DNA"/>
</dbReference>
<keyword evidence="2" id="KW-1003">Cell membrane</keyword>
<evidence type="ECO:0000256" key="4">
    <source>
        <dbReference type="ARBA" id="ARBA00022989"/>
    </source>
</evidence>
<feature type="domain" description="Na+/H+ antiporter NhaC-like C-terminal" evidence="7">
    <location>
        <begin position="156"/>
        <end position="478"/>
    </location>
</feature>
<evidence type="ECO:0000313" key="8">
    <source>
        <dbReference type="EMBL" id="MFC7747731.1"/>
    </source>
</evidence>
<comment type="subcellular location">
    <subcellularLocation>
        <location evidence="1">Cell membrane</location>
        <topology evidence="1">Multi-pass membrane protein</topology>
    </subcellularLocation>
</comment>
<reference evidence="9" key="1">
    <citation type="journal article" date="2019" name="Int. J. Syst. Evol. Microbiol.">
        <title>The Global Catalogue of Microorganisms (GCM) 10K type strain sequencing project: providing services to taxonomists for standard genome sequencing and annotation.</title>
        <authorList>
            <consortium name="The Broad Institute Genomics Platform"/>
            <consortium name="The Broad Institute Genome Sequencing Center for Infectious Disease"/>
            <person name="Wu L."/>
            <person name="Ma J."/>
        </authorList>
    </citation>
    <scope>NUCLEOTIDE SEQUENCE [LARGE SCALE GENOMIC DNA]</scope>
    <source>
        <strain evidence="9">JCM 30234</strain>
    </source>
</reference>
<evidence type="ECO:0000256" key="1">
    <source>
        <dbReference type="ARBA" id="ARBA00004651"/>
    </source>
</evidence>
<dbReference type="RefSeq" id="WP_382359952.1">
    <property type="nucleotide sequence ID" value="NZ_JBHTGR010000055.1"/>
</dbReference>
<feature type="transmembrane region" description="Helical" evidence="6">
    <location>
        <begin position="471"/>
        <end position="501"/>
    </location>
</feature>
<evidence type="ECO:0000256" key="5">
    <source>
        <dbReference type="ARBA" id="ARBA00023136"/>
    </source>
</evidence>
<sequence>MTFGILSLLPPVIAIALALVTRNVIPALFAGVWLGATMLHGWNPFMGLYASFSDIILPNLADEGNATVLAYCGFFGVLIVILQRTGGAHAIAYAISNKVKTARGAQGSSALFGIIIFFEDYFNALTVGSVMRPVTDKKHVSREKLAYIVDSTSAPMCLLGPVSTWVVFIMGLIGAQFVELGVSGSEYLMYLSTIPFNFYSILALLLVGILIWKKWDFGPMAKVEHRARTTGKLIRDGAEPPTDDQMGDVEMVEGHTPKKRNMIVPIVVLLVIIPPMFLWTGGFPEHDLITAVGEANGGLSILLAAFVAGIVGLAMGMQQKLFSFKEAMSLYVSGFRSMMVVYIILVLAWSIGSITSKLGTADYLVDFAEQTTSPAVIPVLLFIFGAIIAFTTGTSYGTFAIMIPIAMPIAATMDMSMALTIAAVLSGGIFGDHCSPISDTTILSSAGSSSDHIDHVNTQIPYAMTAGISGIIAFFTAGVTGSAVLSLVLGAVVLVVLAFLLNKFWGKRIPQEDDLNAQSES</sequence>
<feature type="transmembrane region" description="Helical" evidence="6">
    <location>
        <begin position="152"/>
        <end position="175"/>
    </location>
</feature>
<evidence type="ECO:0000313" key="9">
    <source>
        <dbReference type="Proteomes" id="UP001596620"/>
    </source>
</evidence>
<name>A0ABW2UXD3_9BACI</name>
<gene>
    <name evidence="8" type="ORF">ACFQU8_11095</name>
</gene>
<feature type="transmembrane region" description="Helical" evidence="6">
    <location>
        <begin position="375"/>
        <end position="393"/>
    </location>
</feature>
<organism evidence="8 9">
    <name type="scientific">Lentibacillus kimchii</name>
    <dbReference type="NCBI Taxonomy" id="1542911"/>
    <lineage>
        <taxon>Bacteria</taxon>
        <taxon>Bacillati</taxon>
        <taxon>Bacillota</taxon>
        <taxon>Bacilli</taxon>
        <taxon>Bacillales</taxon>
        <taxon>Bacillaceae</taxon>
        <taxon>Lentibacillus</taxon>
    </lineage>
</organism>
<evidence type="ECO:0000259" key="7">
    <source>
        <dbReference type="Pfam" id="PF03553"/>
    </source>
</evidence>
<feature type="transmembrane region" description="Helical" evidence="6">
    <location>
        <begin position="299"/>
        <end position="317"/>
    </location>
</feature>
<protein>
    <submittedName>
        <fullName evidence="8">Na+/H+ antiporter NhaC family protein</fullName>
    </submittedName>
</protein>
<dbReference type="Proteomes" id="UP001596620">
    <property type="component" value="Unassembled WGS sequence"/>
</dbReference>
<keyword evidence="4 6" id="KW-1133">Transmembrane helix</keyword>
<feature type="transmembrane region" description="Helical" evidence="6">
    <location>
        <begin position="68"/>
        <end position="95"/>
    </location>
</feature>
<feature type="transmembrane region" description="Helical" evidence="6">
    <location>
        <begin position="187"/>
        <end position="212"/>
    </location>
</feature>
<keyword evidence="3 6" id="KW-0812">Transmembrane</keyword>
<evidence type="ECO:0000256" key="3">
    <source>
        <dbReference type="ARBA" id="ARBA00022692"/>
    </source>
</evidence>
<comment type="caution">
    <text evidence="8">The sequence shown here is derived from an EMBL/GenBank/DDBJ whole genome shotgun (WGS) entry which is preliminary data.</text>
</comment>
<proteinExistence type="predicted"/>
<evidence type="ECO:0000256" key="6">
    <source>
        <dbReference type="SAM" id="Phobius"/>
    </source>
</evidence>
<dbReference type="PANTHER" id="PTHR43478:SF1">
    <property type="entry name" value="NA+_H+ ANTIPORTER NHAC-LIKE C-TERMINAL DOMAIN-CONTAINING PROTEIN"/>
    <property type="match status" value="1"/>
</dbReference>
<evidence type="ECO:0000256" key="2">
    <source>
        <dbReference type="ARBA" id="ARBA00022475"/>
    </source>
</evidence>
<feature type="transmembrane region" description="Helical" evidence="6">
    <location>
        <begin position="261"/>
        <end position="279"/>
    </location>
</feature>
<feature type="transmembrane region" description="Helical" evidence="6">
    <location>
        <begin position="338"/>
        <end position="355"/>
    </location>
</feature>
<keyword evidence="9" id="KW-1185">Reference proteome</keyword>